<dbReference type="GO" id="GO:0005886">
    <property type="term" value="C:plasma membrane"/>
    <property type="evidence" value="ECO:0007669"/>
    <property type="project" value="UniProtKB-SubCell"/>
</dbReference>
<dbReference type="InterPro" id="IPR003740">
    <property type="entry name" value="YitT"/>
</dbReference>
<keyword evidence="3 6" id="KW-0812">Transmembrane</keyword>
<evidence type="ECO:0000313" key="8">
    <source>
        <dbReference type="Proteomes" id="UP000698173"/>
    </source>
</evidence>
<evidence type="ECO:0000256" key="4">
    <source>
        <dbReference type="ARBA" id="ARBA00022989"/>
    </source>
</evidence>
<reference evidence="7" key="2">
    <citation type="submission" date="2021-09" db="EMBL/GenBank/DDBJ databases">
        <authorList>
            <person name="Gilroy R."/>
        </authorList>
    </citation>
    <scope>NUCLEOTIDE SEQUENCE</scope>
    <source>
        <strain evidence="7">CHK171-7178</strain>
    </source>
</reference>
<feature type="transmembrane region" description="Helical" evidence="6">
    <location>
        <begin position="40"/>
        <end position="65"/>
    </location>
</feature>
<name>A0A921G359_SPOPS</name>
<feature type="transmembrane region" description="Helical" evidence="6">
    <location>
        <begin position="172"/>
        <end position="190"/>
    </location>
</feature>
<gene>
    <name evidence="7" type="ORF">K8V56_19725</name>
</gene>
<sequence length="200" mass="21758">MYMLQKAFTIVIGSLFAAIGVNTFLVPFELLDGGALGISLIFHYAMDVKVGLTFLIVSIPIFMFAWKYYRSFFYNGIHGMLLSSLLIDLLYPLHMFGRALETVPLVSAICGGIVIGTGIGIMLRQDISIGGTDLLAQMIARKLAVNPGFVIFCVDILIVTAGSLLIPSIQLILSFATVFFAGITISLIVSRTKKTIEVKI</sequence>
<dbReference type="PANTHER" id="PTHR33545:SF5">
    <property type="entry name" value="UPF0750 MEMBRANE PROTEIN YITT"/>
    <property type="match status" value="1"/>
</dbReference>
<evidence type="ECO:0000256" key="3">
    <source>
        <dbReference type="ARBA" id="ARBA00022692"/>
    </source>
</evidence>
<dbReference type="AlphaFoldDB" id="A0A921G359"/>
<evidence type="ECO:0000256" key="5">
    <source>
        <dbReference type="ARBA" id="ARBA00023136"/>
    </source>
</evidence>
<accession>A0A921G359</accession>
<dbReference type="InterPro" id="IPR051461">
    <property type="entry name" value="UPF0750_membrane"/>
</dbReference>
<evidence type="ECO:0000256" key="1">
    <source>
        <dbReference type="ARBA" id="ARBA00004651"/>
    </source>
</evidence>
<feature type="transmembrane region" description="Helical" evidence="6">
    <location>
        <begin position="103"/>
        <end position="123"/>
    </location>
</feature>
<protein>
    <submittedName>
        <fullName evidence="7">YitT family protein</fullName>
    </submittedName>
</protein>
<proteinExistence type="predicted"/>
<dbReference type="Pfam" id="PF02588">
    <property type="entry name" value="YitT_membrane"/>
    <property type="match status" value="1"/>
</dbReference>
<keyword evidence="4 6" id="KW-1133">Transmembrane helix</keyword>
<feature type="transmembrane region" description="Helical" evidence="6">
    <location>
        <begin position="7"/>
        <end position="28"/>
    </location>
</feature>
<organism evidence="7 8">
    <name type="scientific">Sporosarcina psychrophila</name>
    <name type="common">Bacillus psychrophilus</name>
    <dbReference type="NCBI Taxonomy" id="1476"/>
    <lineage>
        <taxon>Bacteria</taxon>
        <taxon>Bacillati</taxon>
        <taxon>Bacillota</taxon>
        <taxon>Bacilli</taxon>
        <taxon>Bacillales</taxon>
        <taxon>Caryophanaceae</taxon>
        <taxon>Sporosarcina</taxon>
    </lineage>
</organism>
<feature type="transmembrane region" description="Helical" evidence="6">
    <location>
        <begin position="143"/>
        <end position="166"/>
    </location>
</feature>
<comment type="subcellular location">
    <subcellularLocation>
        <location evidence="1">Cell membrane</location>
        <topology evidence="1">Multi-pass membrane protein</topology>
    </subcellularLocation>
</comment>
<evidence type="ECO:0000256" key="6">
    <source>
        <dbReference type="SAM" id="Phobius"/>
    </source>
</evidence>
<feature type="transmembrane region" description="Helical" evidence="6">
    <location>
        <begin position="72"/>
        <end position="91"/>
    </location>
</feature>
<comment type="caution">
    <text evidence="7">The sequence shown here is derived from an EMBL/GenBank/DDBJ whole genome shotgun (WGS) entry which is preliminary data.</text>
</comment>
<dbReference type="EMBL" id="DYWT01000295">
    <property type="protein sequence ID" value="HJF33998.1"/>
    <property type="molecule type" value="Genomic_DNA"/>
</dbReference>
<keyword evidence="2" id="KW-1003">Cell membrane</keyword>
<dbReference type="PANTHER" id="PTHR33545">
    <property type="entry name" value="UPF0750 MEMBRANE PROTEIN YITT-RELATED"/>
    <property type="match status" value="1"/>
</dbReference>
<reference evidence="7" key="1">
    <citation type="journal article" date="2021" name="PeerJ">
        <title>Extensive microbial diversity within the chicken gut microbiome revealed by metagenomics and culture.</title>
        <authorList>
            <person name="Gilroy R."/>
            <person name="Ravi A."/>
            <person name="Getino M."/>
            <person name="Pursley I."/>
            <person name="Horton D.L."/>
            <person name="Alikhan N.F."/>
            <person name="Baker D."/>
            <person name="Gharbi K."/>
            <person name="Hall N."/>
            <person name="Watson M."/>
            <person name="Adriaenssens E.M."/>
            <person name="Foster-Nyarko E."/>
            <person name="Jarju S."/>
            <person name="Secka A."/>
            <person name="Antonio M."/>
            <person name="Oren A."/>
            <person name="Chaudhuri R.R."/>
            <person name="La Ragione R."/>
            <person name="Hildebrand F."/>
            <person name="Pallen M.J."/>
        </authorList>
    </citation>
    <scope>NUCLEOTIDE SEQUENCE</scope>
    <source>
        <strain evidence="7">CHK171-7178</strain>
    </source>
</reference>
<keyword evidence="5 6" id="KW-0472">Membrane</keyword>
<evidence type="ECO:0000256" key="2">
    <source>
        <dbReference type="ARBA" id="ARBA00022475"/>
    </source>
</evidence>
<dbReference type="Proteomes" id="UP000698173">
    <property type="component" value="Unassembled WGS sequence"/>
</dbReference>
<evidence type="ECO:0000313" key="7">
    <source>
        <dbReference type="EMBL" id="HJF33998.1"/>
    </source>
</evidence>